<comment type="caution">
    <text evidence="5">The sequence shown here is derived from an EMBL/GenBank/DDBJ whole genome shotgun (WGS) entry which is preliminary data.</text>
</comment>
<dbReference type="Proteomes" id="UP001516662">
    <property type="component" value="Unassembled WGS sequence"/>
</dbReference>
<evidence type="ECO:0000256" key="3">
    <source>
        <dbReference type="ARBA" id="ARBA00022691"/>
    </source>
</evidence>
<dbReference type="Pfam" id="PF08241">
    <property type="entry name" value="Methyltransf_11"/>
    <property type="match status" value="1"/>
</dbReference>
<evidence type="ECO:0000259" key="4">
    <source>
        <dbReference type="Pfam" id="PF08241"/>
    </source>
</evidence>
<evidence type="ECO:0000256" key="1">
    <source>
        <dbReference type="ARBA" id="ARBA00022603"/>
    </source>
</evidence>
<dbReference type="Gene3D" id="3.40.50.150">
    <property type="entry name" value="Vaccinia Virus protein VP39"/>
    <property type="match status" value="1"/>
</dbReference>
<dbReference type="CDD" id="cd02440">
    <property type="entry name" value="AdoMet_MTases"/>
    <property type="match status" value="1"/>
</dbReference>
<dbReference type="InterPro" id="IPR013216">
    <property type="entry name" value="Methyltransf_11"/>
</dbReference>
<evidence type="ECO:0000313" key="5">
    <source>
        <dbReference type="EMBL" id="MBE4910163.1"/>
    </source>
</evidence>
<dbReference type="PANTHER" id="PTHR43464">
    <property type="entry name" value="METHYLTRANSFERASE"/>
    <property type="match status" value="1"/>
</dbReference>
<dbReference type="GO" id="GO:0032259">
    <property type="term" value="P:methylation"/>
    <property type="evidence" value="ECO:0007669"/>
    <property type="project" value="UniProtKB-KW"/>
</dbReference>
<dbReference type="RefSeq" id="WP_193539425.1">
    <property type="nucleotide sequence ID" value="NZ_JADCLJ010000024.1"/>
</dbReference>
<organism evidence="5 6">
    <name type="scientific">Litchfieldia luteola</name>
    <dbReference type="NCBI Taxonomy" id="682179"/>
    <lineage>
        <taxon>Bacteria</taxon>
        <taxon>Bacillati</taxon>
        <taxon>Bacillota</taxon>
        <taxon>Bacilli</taxon>
        <taxon>Bacillales</taxon>
        <taxon>Bacillaceae</taxon>
        <taxon>Litchfieldia</taxon>
    </lineage>
</organism>
<proteinExistence type="predicted"/>
<keyword evidence="2" id="KW-0808">Transferase</keyword>
<dbReference type="PANTHER" id="PTHR43464:SF19">
    <property type="entry name" value="UBIQUINONE BIOSYNTHESIS O-METHYLTRANSFERASE, MITOCHONDRIAL"/>
    <property type="match status" value="1"/>
</dbReference>
<protein>
    <submittedName>
        <fullName evidence="5">Class I SAM-dependent methyltransferase</fullName>
    </submittedName>
</protein>
<evidence type="ECO:0000256" key="2">
    <source>
        <dbReference type="ARBA" id="ARBA00022679"/>
    </source>
</evidence>
<keyword evidence="3" id="KW-0949">S-adenosyl-L-methionine</keyword>
<dbReference type="EMBL" id="JADCLJ010000024">
    <property type="protein sequence ID" value="MBE4910163.1"/>
    <property type="molecule type" value="Genomic_DNA"/>
</dbReference>
<accession>A0ABR9QNU1</accession>
<evidence type="ECO:0000313" key="6">
    <source>
        <dbReference type="Proteomes" id="UP001516662"/>
    </source>
</evidence>
<keyword evidence="6" id="KW-1185">Reference proteome</keyword>
<sequence length="227" mass="26212">MENNNWHKEVEKQWDNRANFWNQNSENMWEKGSRSTIIPFLKRYLQPEMNILDAGCGDGYGSYKLYQEGFNVTGVDISKEMIERAKLRLESKRLHYKQADLSDLPFDAETFSAVMAINSLEWTANPLKAINECSRILKPNGILCVGLLGPTAGPRQNAYRRLYGEDVICNTMMPWEFQQLVMENGFEVIDGQGVYKNAVDLSKINHYPLELKQALTFMWVFILKKKG</sequence>
<name>A0ABR9QNU1_9BACI</name>
<dbReference type="InterPro" id="IPR029063">
    <property type="entry name" value="SAM-dependent_MTases_sf"/>
</dbReference>
<gene>
    <name evidence="5" type="ORF">IMZ08_19170</name>
</gene>
<dbReference type="SUPFAM" id="SSF53335">
    <property type="entry name" value="S-adenosyl-L-methionine-dependent methyltransferases"/>
    <property type="match status" value="1"/>
</dbReference>
<feature type="domain" description="Methyltransferase type 11" evidence="4">
    <location>
        <begin position="52"/>
        <end position="144"/>
    </location>
</feature>
<keyword evidence="1 5" id="KW-0489">Methyltransferase</keyword>
<reference evidence="5 6" key="1">
    <citation type="submission" date="2020-10" db="EMBL/GenBank/DDBJ databases">
        <title>Bacillus sp. HD4P25, an endophyte from a halophyte.</title>
        <authorList>
            <person name="Sun J.-Q."/>
        </authorList>
    </citation>
    <scope>NUCLEOTIDE SEQUENCE [LARGE SCALE GENOMIC DNA]</scope>
    <source>
        <strain evidence="5 6">YIM 93174</strain>
    </source>
</reference>
<dbReference type="GO" id="GO:0008168">
    <property type="term" value="F:methyltransferase activity"/>
    <property type="evidence" value="ECO:0007669"/>
    <property type="project" value="UniProtKB-KW"/>
</dbReference>